<evidence type="ECO:0000313" key="2">
    <source>
        <dbReference type="Proteomes" id="UP001055811"/>
    </source>
</evidence>
<organism evidence="1 2">
    <name type="scientific">Cichorium intybus</name>
    <name type="common">Chicory</name>
    <dbReference type="NCBI Taxonomy" id="13427"/>
    <lineage>
        <taxon>Eukaryota</taxon>
        <taxon>Viridiplantae</taxon>
        <taxon>Streptophyta</taxon>
        <taxon>Embryophyta</taxon>
        <taxon>Tracheophyta</taxon>
        <taxon>Spermatophyta</taxon>
        <taxon>Magnoliopsida</taxon>
        <taxon>eudicotyledons</taxon>
        <taxon>Gunneridae</taxon>
        <taxon>Pentapetalae</taxon>
        <taxon>asterids</taxon>
        <taxon>campanulids</taxon>
        <taxon>Asterales</taxon>
        <taxon>Asteraceae</taxon>
        <taxon>Cichorioideae</taxon>
        <taxon>Cichorieae</taxon>
        <taxon>Cichoriinae</taxon>
        <taxon>Cichorium</taxon>
    </lineage>
</organism>
<dbReference type="Proteomes" id="UP001055811">
    <property type="component" value="Linkage Group LG01"/>
</dbReference>
<protein>
    <submittedName>
        <fullName evidence="1">Uncharacterized protein</fullName>
    </submittedName>
</protein>
<accession>A0ACB9GYD4</accession>
<comment type="caution">
    <text evidence="1">The sequence shown here is derived from an EMBL/GenBank/DDBJ whole genome shotgun (WGS) entry which is preliminary data.</text>
</comment>
<dbReference type="EMBL" id="CM042009">
    <property type="protein sequence ID" value="KAI3788203.1"/>
    <property type="molecule type" value="Genomic_DNA"/>
</dbReference>
<name>A0ACB9GYD4_CICIN</name>
<keyword evidence="2" id="KW-1185">Reference proteome</keyword>
<proteinExistence type="predicted"/>
<evidence type="ECO:0000313" key="1">
    <source>
        <dbReference type="EMBL" id="KAI3788203.1"/>
    </source>
</evidence>
<reference evidence="2" key="1">
    <citation type="journal article" date="2022" name="Mol. Ecol. Resour.">
        <title>The genomes of chicory, endive, great burdock and yacon provide insights into Asteraceae palaeo-polyploidization history and plant inulin production.</title>
        <authorList>
            <person name="Fan W."/>
            <person name="Wang S."/>
            <person name="Wang H."/>
            <person name="Wang A."/>
            <person name="Jiang F."/>
            <person name="Liu H."/>
            <person name="Zhao H."/>
            <person name="Xu D."/>
            <person name="Zhang Y."/>
        </authorList>
    </citation>
    <scope>NUCLEOTIDE SEQUENCE [LARGE SCALE GENOMIC DNA]</scope>
    <source>
        <strain evidence="2">cv. Punajuju</strain>
    </source>
</reference>
<reference evidence="1 2" key="2">
    <citation type="journal article" date="2022" name="Mol. Ecol. Resour.">
        <title>The genomes of chicory, endive, great burdock and yacon provide insights into Asteraceae paleo-polyploidization history and plant inulin production.</title>
        <authorList>
            <person name="Fan W."/>
            <person name="Wang S."/>
            <person name="Wang H."/>
            <person name="Wang A."/>
            <person name="Jiang F."/>
            <person name="Liu H."/>
            <person name="Zhao H."/>
            <person name="Xu D."/>
            <person name="Zhang Y."/>
        </authorList>
    </citation>
    <scope>NUCLEOTIDE SEQUENCE [LARGE SCALE GENOMIC DNA]</scope>
    <source>
        <strain evidence="2">cv. Punajuju</strain>
        <tissue evidence="1">Leaves</tissue>
    </source>
</reference>
<sequence>MIIVGRCMIAALCNKLQAQTSCNQLNILSGHANPSYKCRPSLLLNYQSQQNRSYLAPIAKAEMAQVSILKKASILAVVAVALSAAFTVSAQGPAPSPDAGAAFSLPTSGVLVGTSLLFSFIALFRN</sequence>
<gene>
    <name evidence="1" type="ORF">L2E82_00940</name>
</gene>